<sequence>MGFFTRWLSGLFGSEATEKIESEIGGGRDPDMLALKMLAIQTAVGYIAAAVGQCDFRTFQKSEEFKGKEHFLWNYSPNPNQNSTQFLQDWAEVLLYNNEALIVEENGSLYVADMFGVVESGTQKDVYTGITVRGKALKNRSADDVLYFRLNNDDVQPLLAETCGQYEEIIKAAIESYEKSSADKGILSINSVARGKLGDNYEKIKADLLNRRFRDFFGKKSSVLPLYDGFTYTPHTRNVRNVSELNDVKSMADEIYNRVGQAFRIPPAMLRGETANAADVTENFIKFSVCPLCNMLQEEITRKRYGEQAWMKGNYLMVDPSNVEIGGVFDAAAKIDKLISCGVFSIDEIRGKIGEPLLGTPEAQTHYITKNYAEIQEVGKENGEGSK</sequence>
<proteinExistence type="predicted"/>
<accession>A0AAE3EBW6</accession>
<keyword evidence="2" id="KW-1185">Reference proteome</keyword>
<dbReference type="AlphaFoldDB" id="A0AAE3EBW6"/>
<name>A0AAE3EBW6_9FIRM</name>
<dbReference type="EMBL" id="JAJEQR010000022">
    <property type="protein sequence ID" value="MCC2231125.1"/>
    <property type="molecule type" value="Genomic_DNA"/>
</dbReference>
<protein>
    <submittedName>
        <fullName evidence="1">Phage portal protein</fullName>
    </submittedName>
</protein>
<dbReference type="RefSeq" id="WP_308453645.1">
    <property type="nucleotide sequence ID" value="NZ_JAJEQR010000022.1"/>
</dbReference>
<evidence type="ECO:0000313" key="1">
    <source>
        <dbReference type="EMBL" id="MCC2231125.1"/>
    </source>
</evidence>
<dbReference type="Proteomes" id="UP001198182">
    <property type="component" value="Unassembled WGS sequence"/>
</dbReference>
<organism evidence="1 2">
    <name type="scientific">Hominifimenecus microfluidus</name>
    <dbReference type="NCBI Taxonomy" id="2885348"/>
    <lineage>
        <taxon>Bacteria</taxon>
        <taxon>Bacillati</taxon>
        <taxon>Bacillota</taxon>
        <taxon>Clostridia</taxon>
        <taxon>Lachnospirales</taxon>
        <taxon>Lachnospiraceae</taxon>
        <taxon>Hominifimenecus</taxon>
    </lineage>
</organism>
<comment type="caution">
    <text evidence="1">The sequence shown here is derived from an EMBL/GenBank/DDBJ whole genome shotgun (WGS) entry which is preliminary data.</text>
</comment>
<dbReference type="InterPro" id="IPR006944">
    <property type="entry name" value="Phage/GTA_portal"/>
</dbReference>
<gene>
    <name evidence="1" type="ORF">LKD81_08955</name>
</gene>
<dbReference type="Pfam" id="PF04860">
    <property type="entry name" value="Phage_portal"/>
    <property type="match status" value="1"/>
</dbReference>
<evidence type="ECO:0000313" key="2">
    <source>
        <dbReference type="Proteomes" id="UP001198182"/>
    </source>
</evidence>
<reference evidence="1" key="1">
    <citation type="submission" date="2021-10" db="EMBL/GenBank/DDBJ databases">
        <title>Anaerobic single-cell dispensing facilitates the cultivation of human gut bacteria.</title>
        <authorList>
            <person name="Afrizal A."/>
        </authorList>
    </citation>
    <scope>NUCLEOTIDE SEQUENCE</scope>
    <source>
        <strain evidence="1">CLA-AA-H215</strain>
    </source>
</reference>